<reference evidence="13" key="1">
    <citation type="submission" date="2016-10" db="EMBL/GenBank/DDBJ databases">
        <authorList>
            <person name="Varghese N."/>
            <person name="Submissions S."/>
        </authorList>
    </citation>
    <scope>NUCLEOTIDE SEQUENCE [LARGE SCALE GENOMIC DNA]</scope>
    <source>
        <strain evidence="13">CGMCC 1.3703</strain>
    </source>
</reference>
<gene>
    <name evidence="12" type="ORF">SAMN05421677_11075</name>
</gene>
<evidence type="ECO:0000313" key="13">
    <source>
        <dbReference type="Proteomes" id="UP000198860"/>
    </source>
</evidence>
<evidence type="ECO:0000256" key="2">
    <source>
        <dbReference type="ARBA" id="ARBA00005745"/>
    </source>
</evidence>
<keyword evidence="5" id="KW-0997">Cell inner membrane</keyword>
<evidence type="ECO:0000259" key="11">
    <source>
        <dbReference type="Pfam" id="PF00482"/>
    </source>
</evidence>
<evidence type="ECO:0000256" key="1">
    <source>
        <dbReference type="ARBA" id="ARBA00004429"/>
    </source>
</evidence>
<evidence type="ECO:0000256" key="7">
    <source>
        <dbReference type="ARBA" id="ARBA00022989"/>
    </source>
</evidence>
<dbReference type="Proteomes" id="UP000198860">
    <property type="component" value="Unassembled WGS sequence"/>
</dbReference>
<dbReference type="PRINTS" id="PR00812">
    <property type="entry name" value="BCTERIALGSPF"/>
</dbReference>
<keyword evidence="7 10" id="KW-1133">Transmembrane helix</keyword>
<evidence type="ECO:0000256" key="9">
    <source>
        <dbReference type="RuleBase" id="RU003923"/>
    </source>
</evidence>
<feature type="domain" description="Type II secretion system protein GspF" evidence="11">
    <location>
        <begin position="67"/>
        <end position="190"/>
    </location>
</feature>
<comment type="subcellular location">
    <subcellularLocation>
        <location evidence="1">Cell inner membrane</location>
        <topology evidence="1">Multi-pass membrane protein</topology>
    </subcellularLocation>
    <subcellularLocation>
        <location evidence="9">Cell membrane</location>
        <topology evidence="9">Multi-pass membrane protein</topology>
    </subcellularLocation>
</comment>
<keyword evidence="4" id="KW-1003">Cell membrane</keyword>
<keyword evidence="6 9" id="KW-0812">Transmembrane</keyword>
<dbReference type="OrthoDB" id="9805682at2"/>
<keyword evidence="8 10" id="KW-0472">Membrane</keyword>
<dbReference type="PANTHER" id="PTHR30012">
    <property type="entry name" value="GENERAL SECRETION PATHWAY PROTEIN"/>
    <property type="match status" value="1"/>
</dbReference>
<dbReference type="InterPro" id="IPR003004">
    <property type="entry name" value="GspF/PilC"/>
</dbReference>
<dbReference type="STRING" id="240303.SAMN05421677_11075"/>
<accession>A0A1H0P5P1</accession>
<dbReference type="InterPro" id="IPR018076">
    <property type="entry name" value="T2SS_GspF_dom"/>
</dbReference>
<organism evidence="12 13">
    <name type="scientific">Halobacillus aidingensis</name>
    <dbReference type="NCBI Taxonomy" id="240303"/>
    <lineage>
        <taxon>Bacteria</taxon>
        <taxon>Bacillati</taxon>
        <taxon>Bacillota</taxon>
        <taxon>Bacilli</taxon>
        <taxon>Bacillales</taxon>
        <taxon>Bacillaceae</taxon>
        <taxon>Halobacillus</taxon>
    </lineage>
</organism>
<evidence type="ECO:0000256" key="3">
    <source>
        <dbReference type="ARBA" id="ARBA00022448"/>
    </source>
</evidence>
<name>A0A1H0P5P1_HALAD</name>
<dbReference type="Pfam" id="PF00482">
    <property type="entry name" value="T2SSF"/>
    <property type="match status" value="2"/>
</dbReference>
<feature type="domain" description="Type II secretion system protein GspF" evidence="11">
    <location>
        <begin position="272"/>
        <end position="393"/>
    </location>
</feature>
<dbReference type="RefSeq" id="WP_089652674.1">
    <property type="nucleotide sequence ID" value="NZ_FNIZ01000010.1"/>
</dbReference>
<evidence type="ECO:0000256" key="5">
    <source>
        <dbReference type="ARBA" id="ARBA00022519"/>
    </source>
</evidence>
<keyword evidence="3 9" id="KW-0813">Transport</keyword>
<dbReference type="FunFam" id="1.20.81.30:FF:000001">
    <property type="entry name" value="Type II secretion system protein F"/>
    <property type="match status" value="2"/>
</dbReference>
<feature type="transmembrane region" description="Helical" evidence="10">
    <location>
        <begin position="166"/>
        <end position="189"/>
    </location>
</feature>
<dbReference type="PROSITE" id="PS00874">
    <property type="entry name" value="T2SP_F"/>
    <property type="match status" value="1"/>
</dbReference>
<dbReference type="InterPro" id="IPR042094">
    <property type="entry name" value="T2SS_GspF_sf"/>
</dbReference>
<dbReference type="GO" id="GO:0005886">
    <property type="term" value="C:plasma membrane"/>
    <property type="evidence" value="ECO:0007669"/>
    <property type="project" value="UniProtKB-SubCell"/>
</dbReference>
<proteinExistence type="inferred from homology"/>
<evidence type="ECO:0000313" key="12">
    <source>
        <dbReference type="EMBL" id="SDP00281.1"/>
    </source>
</evidence>
<evidence type="ECO:0000256" key="4">
    <source>
        <dbReference type="ARBA" id="ARBA00022475"/>
    </source>
</evidence>
<evidence type="ECO:0000256" key="6">
    <source>
        <dbReference type="ARBA" id="ARBA00022692"/>
    </source>
</evidence>
<dbReference type="InterPro" id="IPR001992">
    <property type="entry name" value="T2SS_GspF/T4SS_PilC_CS"/>
</dbReference>
<sequence>MPYYSYQGRSLLGKAQRGRLRANSRKEAVMSLKERGITISEIKEIDSVLLKDIQIGNPVKPKDFVIYLRQFSTLMRAGISLLESTKILAKQSNSRALSEALYDISDQLEGGRAFSEAADSHSKIFSNLFINMVRAGEVGGNLDDILERLAVYYEKQYDTRQKIISALTYPLVVGLIAIGIVIFLLTFVVPRFASMFDTMGGELPWITQLTLSMSHFFQNFWYVVILIPIVLFIAFKLIVDRNPKLQYTVDVLKLKIPVFGPLIQKAALVRMTSTLSSLMNSSVPILKSLQVTQNVVENKVVERAIMNSYKSLEKGNNLSDPLREYPIFPPLVIQMMAVGEETGSLDYMLSKVAEFYESELEYTTDRLKTLIEPLMILALALVVGGIVAAIAVPMFSIFDTIK</sequence>
<dbReference type="EMBL" id="FNIZ01000010">
    <property type="protein sequence ID" value="SDP00281.1"/>
    <property type="molecule type" value="Genomic_DNA"/>
</dbReference>
<feature type="transmembrane region" description="Helical" evidence="10">
    <location>
        <begin position="374"/>
        <end position="398"/>
    </location>
</feature>
<protein>
    <submittedName>
        <fullName evidence="12">Type IV pilus assembly protein PilC</fullName>
    </submittedName>
</protein>
<dbReference type="Gene3D" id="1.20.81.30">
    <property type="entry name" value="Type II secretion system (T2SS), domain F"/>
    <property type="match status" value="2"/>
</dbReference>
<keyword evidence="13" id="KW-1185">Reference proteome</keyword>
<evidence type="ECO:0000256" key="8">
    <source>
        <dbReference type="ARBA" id="ARBA00023136"/>
    </source>
</evidence>
<dbReference type="AlphaFoldDB" id="A0A1H0P5P1"/>
<evidence type="ECO:0000256" key="10">
    <source>
        <dbReference type="SAM" id="Phobius"/>
    </source>
</evidence>
<dbReference type="GO" id="GO:0009306">
    <property type="term" value="P:protein secretion"/>
    <property type="evidence" value="ECO:0007669"/>
    <property type="project" value="InterPro"/>
</dbReference>
<feature type="transmembrane region" description="Helical" evidence="10">
    <location>
        <begin position="220"/>
        <end position="239"/>
    </location>
</feature>
<dbReference type="PANTHER" id="PTHR30012:SF0">
    <property type="entry name" value="TYPE II SECRETION SYSTEM PROTEIN F-RELATED"/>
    <property type="match status" value="1"/>
</dbReference>
<comment type="similarity">
    <text evidence="2 9">Belongs to the GSP F family.</text>
</comment>